<dbReference type="InterPro" id="IPR043502">
    <property type="entry name" value="DNA/RNA_pol_sf"/>
</dbReference>
<dbReference type="PANTHER" id="PTHR24559:SF444">
    <property type="entry name" value="REVERSE TRANSCRIPTASE DOMAIN-CONTAINING PROTEIN"/>
    <property type="match status" value="1"/>
</dbReference>
<dbReference type="Proteomes" id="UP000075243">
    <property type="component" value="Chromosome 8"/>
</dbReference>
<dbReference type="SUPFAM" id="SSF56672">
    <property type="entry name" value="DNA/RNA polymerases"/>
    <property type="match status" value="1"/>
</dbReference>
<organism evidence="2 3">
    <name type="scientific">Cajanus cajan</name>
    <name type="common">Pigeon pea</name>
    <name type="synonym">Cajanus indicus</name>
    <dbReference type="NCBI Taxonomy" id="3821"/>
    <lineage>
        <taxon>Eukaryota</taxon>
        <taxon>Viridiplantae</taxon>
        <taxon>Streptophyta</taxon>
        <taxon>Embryophyta</taxon>
        <taxon>Tracheophyta</taxon>
        <taxon>Spermatophyta</taxon>
        <taxon>Magnoliopsida</taxon>
        <taxon>eudicotyledons</taxon>
        <taxon>Gunneridae</taxon>
        <taxon>Pentapetalae</taxon>
        <taxon>rosids</taxon>
        <taxon>fabids</taxon>
        <taxon>Fabales</taxon>
        <taxon>Fabaceae</taxon>
        <taxon>Papilionoideae</taxon>
        <taxon>50 kb inversion clade</taxon>
        <taxon>NPAAA clade</taxon>
        <taxon>indigoferoid/millettioid clade</taxon>
        <taxon>Phaseoleae</taxon>
        <taxon>Cajanus</taxon>
    </lineage>
</organism>
<evidence type="ECO:0000259" key="1">
    <source>
        <dbReference type="Pfam" id="PF00078"/>
    </source>
</evidence>
<dbReference type="Gene3D" id="3.10.10.10">
    <property type="entry name" value="HIV Type 1 Reverse Transcriptase, subunit A, domain 1"/>
    <property type="match status" value="1"/>
</dbReference>
<accession>A0A151T4I2</accession>
<dbReference type="EMBL" id="CM003610">
    <property type="protein sequence ID" value="KYP61956.1"/>
    <property type="molecule type" value="Genomic_DNA"/>
</dbReference>
<dbReference type="PANTHER" id="PTHR24559">
    <property type="entry name" value="TRANSPOSON TY3-I GAG-POL POLYPROTEIN"/>
    <property type="match status" value="1"/>
</dbReference>
<name>A0A151T4I2_CAJCA</name>
<dbReference type="Gene3D" id="3.30.70.270">
    <property type="match status" value="1"/>
</dbReference>
<dbReference type="CDD" id="cd01647">
    <property type="entry name" value="RT_LTR"/>
    <property type="match status" value="1"/>
</dbReference>
<dbReference type="InterPro" id="IPR043128">
    <property type="entry name" value="Rev_trsase/Diguanyl_cyclase"/>
</dbReference>
<protein>
    <submittedName>
        <fullName evidence="2">Retrovirus-related Pol polyprotein from transposon 17.6</fullName>
    </submittedName>
</protein>
<keyword evidence="3" id="KW-1185">Reference proteome</keyword>
<evidence type="ECO:0000313" key="2">
    <source>
        <dbReference type="EMBL" id="KYP61956.1"/>
    </source>
</evidence>
<dbReference type="AlphaFoldDB" id="A0A151T4I2"/>
<gene>
    <name evidence="2" type="ORF">KK1_016471</name>
</gene>
<dbReference type="InterPro" id="IPR053134">
    <property type="entry name" value="RNA-dir_DNA_polymerase"/>
</dbReference>
<reference evidence="2 3" key="1">
    <citation type="journal article" date="2012" name="Nat. Biotechnol.">
        <title>Draft genome sequence of pigeonpea (Cajanus cajan), an orphan legume crop of resource-poor farmers.</title>
        <authorList>
            <person name="Varshney R.K."/>
            <person name="Chen W."/>
            <person name="Li Y."/>
            <person name="Bharti A.K."/>
            <person name="Saxena R.K."/>
            <person name="Schlueter J.A."/>
            <person name="Donoghue M.T."/>
            <person name="Azam S."/>
            <person name="Fan G."/>
            <person name="Whaley A.M."/>
            <person name="Farmer A.D."/>
            <person name="Sheridan J."/>
            <person name="Iwata A."/>
            <person name="Tuteja R."/>
            <person name="Penmetsa R.V."/>
            <person name="Wu W."/>
            <person name="Upadhyaya H.D."/>
            <person name="Yang S.P."/>
            <person name="Shah T."/>
            <person name="Saxena K.B."/>
            <person name="Michael T."/>
            <person name="McCombie W.R."/>
            <person name="Yang B."/>
            <person name="Zhang G."/>
            <person name="Yang H."/>
            <person name="Wang J."/>
            <person name="Spillane C."/>
            <person name="Cook D.R."/>
            <person name="May G.D."/>
            <person name="Xu X."/>
            <person name="Jackson S.A."/>
        </authorList>
    </citation>
    <scope>NUCLEOTIDE SEQUENCE [LARGE SCALE GENOMIC DNA]</scope>
    <source>
        <strain evidence="3">cv. Asha</strain>
    </source>
</reference>
<dbReference type="Gramene" id="C.cajan_16004.t">
    <property type="protein sequence ID" value="C.cajan_16004.t"/>
    <property type="gene ID" value="C.cajan_16004"/>
</dbReference>
<proteinExistence type="predicted"/>
<dbReference type="InterPro" id="IPR000477">
    <property type="entry name" value="RT_dom"/>
</dbReference>
<evidence type="ECO:0000313" key="3">
    <source>
        <dbReference type="Proteomes" id="UP000075243"/>
    </source>
</evidence>
<sequence length="124" mass="14084">MVLVKKSSGKWRMCVGYTDLNKACPKDSYPLPSIDRLGLMDKVFHQQIERNMEVYVDDMVVKTTSVDGHAANLAEVFSQIRRHNMCLNPEKCVFGVQGGKFLRFMITNKGIEANPEKCKAIIQM</sequence>
<feature type="domain" description="Reverse transcriptase" evidence="1">
    <location>
        <begin position="39"/>
        <end position="102"/>
    </location>
</feature>
<dbReference type="Pfam" id="PF00078">
    <property type="entry name" value="RVT_1"/>
    <property type="match status" value="1"/>
</dbReference>